<dbReference type="SMART" id="SM00240">
    <property type="entry name" value="FHA"/>
    <property type="match status" value="2"/>
</dbReference>
<keyword evidence="3" id="KW-1185">Reference proteome</keyword>
<evidence type="ECO:0000313" key="3">
    <source>
        <dbReference type="Proteomes" id="UP000187209"/>
    </source>
</evidence>
<accession>A0A1R2B0J0</accession>
<comment type="caution">
    <text evidence="2">The sequence shown here is derived from an EMBL/GenBank/DDBJ whole genome shotgun (WGS) entry which is preliminary data.</text>
</comment>
<evidence type="ECO:0000259" key="1">
    <source>
        <dbReference type="PROSITE" id="PS50006"/>
    </source>
</evidence>
<reference evidence="2 3" key="1">
    <citation type="submission" date="2016-11" db="EMBL/GenBank/DDBJ databases">
        <title>The macronuclear genome of Stentor coeruleus: a giant cell with tiny introns.</title>
        <authorList>
            <person name="Slabodnick M."/>
            <person name="Ruby J.G."/>
            <person name="Reiff S.B."/>
            <person name="Swart E.C."/>
            <person name="Gosai S."/>
            <person name="Prabakaran S."/>
            <person name="Witkowska E."/>
            <person name="Larue G.E."/>
            <person name="Fisher S."/>
            <person name="Freeman R.M."/>
            <person name="Gunawardena J."/>
            <person name="Chu W."/>
            <person name="Stover N.A."/>
            <person name="Gregory B.D."/>
            <person name="Nowacki M."/>
            <person name="Derisi J."/>
            <person name="Roy S.W."/>
            <person name="Marshall W.F."/>
            <person name="Sood P."/>
        </authorList>
    </citation>
    <scope>NUCLEOTIDE SEQUENCE [LARGE SCALE GENOMIC DNA]</scope>
    <source>
        <strain evidence="2">WM001</strain>
    </source>
</reference>
<dbReference type="CDD" id="cd00060">
    <property type="entry name" value="FHA"/>
    <property type="match status" value="2"/>
</dbReference>
<proteinExistence type="predicted"/>
<dbReference type="Proteomes" id="UP000187209">
    <property type="component" value="Unassembled WGS sequence"/>
</dbReference>
<dbReference type="EMBL" id="MPUH01001103">
    <property type="protein sequence ID" value="OMJ70282.1"/>
    <property type="molecule type" value="Genomic_DNA"/>
</dbReference>
<name>A0A1R2B0J0_9CILI</name>
<evidence type="ECO:0000313" key="2">
    <source>
        <dbReference type="EMBL" id="OMJ70282.1"/>
    </source>
</evidence>
<feature type="domain" description="FHA" evidence="1">
    <location>
        <begin position="200"/>
        <end position="252"/>
    </location>
</feature>
<dbReference type="InterPro" id="IPR008984">
    <property type="entry name" value="SMAD_FHA_dom_sf"/>
</dbReference>
<dbReference type="SUPFAM" id="SSF49879">
    <property type="entry name" value="SMAD/FHA domain"/>
    <property type="match status" value="2"/>
</dbReference>
<dbReference type="Gene3D" id="2.60.200.20">
    <property type="match status" value="2"/>
</dbReference>
<dbReference type="InterPro" id="IPR000253">
    <property type="entry name" value="FHA_dom"/>
</dbReference>
<dbReference type="OrthoDB" id="312994at2759"/>
<dbReference type="Pfam" id="PF00498">
    <property type="entry name" value="FHA"/>
    <property type="match status" value="2"/>
</dbReference>
<gene>
    <name evidence="2" type="ORF">SteCoe_31768</name>
</gene>
<dbReference type="PROSITE" id="PS50006">
    <property type="entry name" value="FHA_DOMAIN"/>
    <property type="match status" value="1"/>
</dbReference>
<organism evidence="2 3">
    <name type="scientific">Stentor coeruleus</name>
    <dbReference type="NCBI Taxonomy" id="5963"/>
    <lineage>
        <taxon>Eukaryota</taxon>
        <taxon>Sar</taxon>
        <taxon>Alveolata</taxon>
        <taxon>Ciliophora</taxon>
        <taxon>Postciliodesmatophora</taxon>
        <taxon>Heterotrichea</taxon>
        <taxon>Heterotrichida</taxon>
        <taxon>Stentoridae</taxon>
        <taxon>Stentor</taxon>
    </lineage>
</organism>
<protein>
    <recommendedName>
        <fullName evidence="1">FHA domain-containing protein</fullName>
    </recommendedName>
</protein>
<dbReference type="PANTHER" id="PTHR46210">
    <property type="entry name" value="FHA DOMAIN-CONTAINING PROTEIN"/>
    <property type="match status" value="1"/>
</dbReference>
<sequence>MLYLRKLCSCFFVVSDIQEEAIVDRDQGKTPSVHDCTQISILNNKSTAISNPMEILKLSLIVIDSVKMIIGTQYEIFPYGLKSSQRNLKDGCVYAGSQEKIGNLKINDILLPEEEKGVGKKHFMIQYVKDKCSYIIKDMGEGMGTFIRLDRPLRLQNNFIISFGESHVIVQTESNCLGLRFIDGPRIEEKFNFAPNDTPIKIGRMADCEIRFDDNSLSRYHCMFVYDGFWMIKDGDGDRLSTNGTWLFAENFFEVYDGMTFKVAETLFKAQLSNELANISKV</sequence>
<dbReference type="PANTHER" id="PTHR46210:SF1">
    <property type="entry name" value="FHA DOMAIN-CONTAINING PROTEIN"/>
    <property type="match status" value="1"/>
</dbReference>
<dbReference type="AlphaFoldDB" id="A0A1R2B0J0"/>